<dbReference type="RefSeq" id="WP_058857909.1">
    <property type="nucleotide sequence ID" value="NZ_BJZR01000031.1"/>
</dbReference>
<name>A0A0U2NY10_9MICC</name>
<dbReference type="PROSITE" id="PS00379">
    <property type="entry name" value="CDP_ALCOHOL_P_TRANSF"/>
    <property type="match status" value="1"/>
</dbReference>
<reference evidence="6 8" key="2">
    <citation type="submission" date="2019-07" db="EMBL/GenBank/DDBJ databases">
        <title>Whole genome shotgun sequence of Kocuria flava NBRC 107626.</title>
        <authorList>
            <person name="Hosoyama A."/>
            <person name="Uohara A."/>
            <person name="Ohji S."/>
            <person name="Ichikawa N."/>
        </authorList>
    </citation>
    <scope>NUCLEOTIDE SEQUENCE [LARGE SCALE GENOMIC DNA]</scope>
    <source>
        <strain evidence="6 8">NBRC 107626</strain>
    </source>
</reference>
<dbReference type="EMBL" id="CP013254">
    <property type="protein sequence ID" value="ALU39197.1"/>
    <property type="molecule type" value="Genomic_DNA"/>
</dbReference>
<accession>A0A0U2NY10</accession>
<feature type="region of interest" description="Disordered" evidence="3">
    <location>
        <begin position="1"/>
        <end position="22"/>
    </location>
</feature>
<evidence type="ECO:0000256" key="4">
    <source>
        <dbReference type="SAM" id="Phobius"/>
    </source>
</evidence>
<feature type="transmembrane region" description="Helical" evidence="4">
    <location>
        <begin position="159"/>
        <end position="189"/>
    </location>
</feature>
<keyword evidence="1 2" id="KW-0808">Transferase</keyword>
<evidence type="ECO:0000256" key="2">
    <source>
        <dbReference type="RuleBase" id="RU003750"/>
    </source>
</evidence>
<evidence type="ECO:0000313" key="5">
    <source>
        <dbReference type="EMBL" id="ALU39197.1"/>
    </source>
</evidence>
<dbReference type="STRING" id="446860.AS188_04870"/>
<organism evidence="5 7">
    <name type="scientific">Kocuria flava</name>
    <dbReference type="NCBI Taxonomy" id="446860"/>
    <lineage>
        <taxon>Bacteria</taxon>
        <taxon>Bacillati</taxon>
        <taxon>Actinomycetota</taxon>
        <taxon>Actinomycetes</taxon>
        <taxon>Micrococcales</taxon>
        <taxon>Micrococcaceae</taxon>
        <taxon>Kocuria</taxon>
    </lineage>
</organism>
<keyword evidence="4" id="KW-0812">Transmembrane</keyword>
<gene>
    <name evidence="5" type="ORF">AS188_04870</name>
    <name evidence="6" type="ORF">KFL01_14100</name>
</gene>
<evidence type="ECO:0000313" key="7">
    <source>
        <dbReference type="Proteomes" id="UP000057181"/>
    </source>
</evidence>
<keyword evidence="8" id="KW-1185">Reference proteome</keyword>
<evidence type="ECO:0000256" key="1">
    <source>
        <dbReference type="ARBA" id="ARBA00022679"/>
    </source>
</evidence>
<evidence type="ECO:0000256" key="3">
    <source>
        <dbReference type="SAM" id="MobiDB-lite"/>
    </source>
</evidence>
<comment type="similarity">
    <text evidence="2">Belongs to the CDP-alcohol phosphatidyltransferase class-I family.</text>
</comment>
<dbReference type="InterPro" id="IPR000462">
    <property type="entry name" value="CDP-OH_P_trans"/>
</dbReference>
<dbReference type="InterPro" id="IPR043130">
    <property type="entry name" value="CDP-OH_PTrfase_TM_dom"/>
</dbReference>
<feature type="transmembrane region" description="Helical" evidence="4">
    <location>
        <begin position="52"/>
        <end position="69"/>
    </location>
</feature>
<dbReference type="GO" id="GO:0016780">
    <property type="term" value="F:phosphotransferase activity, for other substituted phosphate groups"/>
    <property type="evidence" value="ECO:0007669"/>
    <property type="project" value="InterPro"/>
</dbReference>
<keyword evidence="4" id="KW-1133">Transmembrane helix</keyword>
<protein>
    <submittedName>
        <fullName evidence="6">Membrane protein</fullName>
    </submittedName>
</protein>
<feature type="transmembrane region" description="Helical" evidence="4">
    <location>
        <begin position="227"/>
        <end position="248"/>
    </location>
</feature>
<evidence type="ECO:0000313" key="6">
    <source>
        <dbReference type="EMBL" id="GEO92104.1"/>
    </source>
</evidence>
<reference evidence="5 7" key="1">
    <citation type="submission" date="2015-11" db="EMBL/GenBank/DDBJ databases">
        <title>Complete Genome Sequence of Kocuria flava strain HO-9041.</title>
        <authorList>
            <person name="Zhou M."/>
            <person name="Dai J."/>
        </authorList>
    </citation>
    <scope>NUCLEOTIDE SEQUENCE [LARGE SCALE GENOMIC DNA]</scope>
    <source>
        <strain evidence="5 7">HO-9041</strain>
    </source>
</reference>
<feature type="transmembrane region" description="Helical" evidence="4">
    <location>
        <begin position="115"/>
        <end position="133"/>
    </location>
</feature>
<proteinExistence type="inferred from homology"/>
<dbReference type="InterPro" id="IPR048254">
    <property type="entry name" value="CDP_ALCOHOL_P_TRANSF_CS"/>
</dbReference>
<dbReference type="GO" id="GO:0016020">
    <property type="term" value="C:membrane"/>
    <property type="evidence" value="ECO:0007669"/>
    <property type="project" value="InterPro"/>
</dbReference>
<dbReference type="Proteomes" id="UP000321155">
    <property type="component" value="Unassembled WGS sequence"/>
</dbReference>
<dbReference type="KEGG" id="kfv:AS188_04870"/>
<feature type="compositionally biased region" description="Low complexity" evidence="3">
    <location>
        <begin position="1"/>
        <end position="14"/>
    </location>
</feature>
<dbReference type="GO" id="GO:0008654">
    <property type="term" value="P:phospholipid biosynthetic process"/>
    <property type="evidence" value="ECO:0007669"/>
    <property type="project" value="InterPro"/>
</dbReference>
<keyword evidence="4" id="KW-0472">Membrane</keyword>
<dbReference type="Proteomes" id="UP000057181">
    <property type="component" value="Chromosome"/>
</dbReference>
<evidence type="ECO:0000313" key="8">
    <source>
        <dbReference type="Proteomes" id="UP000321155"/>
    </source>
</evidence>
<dbReference type="AlphaFoldDB" id="A0A0U2NY10"/>
<dbReference type="EMBL" id="BJZR01000031">
    <property type="protein sequence ID" value="GEO92104.1"/>
    <property type="molecule type" value="Genomic_DNA"/>
</dbReference>
<feature type="transmembrane region" description="Helical" evidence="4">
    <location>
        <begin position="89"/>
        <end position="109"/>
    </location>
</feature>
<dbReference type="Pfam" id="PF01066">
    <property type="entry name" value="CDP-OH_P_transf"/>
    <property type="match status" value="1"/>
</dbReference>
<sequence length="266" mass="26634">MAPDHPAAPGRPRAPGAPPAPVRRDAAAALAATGAAVAAVAVTTGLGPAGTVLSALAALAVTGAVVRSTTRRSAEPYGPADRVTVARSVLVSAVAALLPAGLAPVLAGAPRPPEPWCWAVVALALPAWLLDGLDGRVARRTGTATAAGARFDQEVDAALILLLAVAVAARLGLPGAAWVLVIGALRYLYLLGLRVRPAWRAPLPPSGYRRTTAGIQGGTLIGALVPWIPLPLAAAATAVALVLLVASFGRDVVGLERRARAGTPEG</sequence>
<dbReference type="Gene3D" id="1.20.120.1760">
    <property type="match status" value="1"/>
</dbReference>